<feature type="domain" description="Teneurin-1-4-like galactose-binding" evidence="1">
    <location>
        <begin position="91"/>
        <end position="166"/>
    </location>
</feature>
<organism evidence="2 3">
    <name type="scientific">Araneus ventricosus</name>
    <name type="common">Orbweaver spider</name>
    <name type="synonym">Epeira ventricosa</name>
    <dbReference type="NCBI Taxonomy" id="182803"/>
    <lineage>
        <taxon>Eukaryota</taxon>
        <taxon>Metazoa</taxon>
        <taxon>Ecdysozoa</taxon>
        <taxon>Arthropoda</taxon>
        <taxon>Chelicerata</taxon>
        <taxon>Arachnida</taxon>
        <taxon>Araneae</taxon>
        <taxon>Araneomorphae</taxon>
        <taxon>Entelegynae</taxon>
        <taxon>Araneoidea</taxon>
        <taxon>Araneidae</taxon>
        <taxon>Araneus</taxon>
    </lineage>
</organism>
<reference evidence="2 3" key="1">
    <citation type="journal article" date="2019" name="Sci. Rep.">
        <title>Orb-weaving spider Araneus ventricosus genome elucidates the spidroin gene catalogue.</title>
        <authorList>
            <person name="Kono N."/>
            <person name="Nakamura H."/>
            <person name="Ohtoshi R."/>
            <person name="Moran D.A.P."/>
            <person name="Shinohara A."/>
            <person name="Yoshida Y."/>
            <person name="Fujiwara M."/>
            <person name="Mori M."/>
            <person name="Tomita M."/>
            <person name="Arakawa K."/>
        </authorList>
    </citation>
    <scope>NUCLEOTIDE SEQUENCE [LARGE SCALE GENOMIC DNA]</scope>
</reference>
<sequence length="225" mass="25232">MPRACGHRCAMLFAVRVDIDVYDPSGNIVHIAATSSMSTSESNKPCIVVEERGTADSYTRTTASTPSRISVPVSPSQRVCFLSPTEVSFYKKIELGKILSRHLASHESWNLLFLHSDAAFVRFNFSVPHSARMALLARRNEPPSITAYDIMEVIADHHRLYRRTTAMVMLEFSTGALTTIVRVRTVQRTLPDVGIKSLQSTRPSHLDELWTLRPELHLESVPLKT</sequence>
<evidence type="ECO:0000313" key="2">
    <source>
        <dbReference type="EMBL" id="GBM06576.1"/>
    </source>
</evidence>
<dbReference type="EMBL" id="BGPR01000231">
    <property type="protein sequence ID" value="GBM06576.1"/>
    <property type="molecule type" value="Genomic_DNA"/>
</dbReference>
<dbReference type="Pfam" id="PF23093">
    <property type="entry name" value="GBD_Tenm3"/>
    <property type="match status" value="1"/>
</dbReference>
<dbReference type="Proteomes" id="UP000499080">
    <property type="component" value="Unassembled WGS sequence"/>
</dbReference>
<comment type="caution">
    <text evidence="2">The sequence shown here is derived from an EMBL/GenBank/DDBJ whole genome shotgun (WGS) entry which is preliminary data.</text>
</comment>
<dbReference type="InterPro" id="IPR057629">
    <property type="entry name" value="Teneurin1-4_GBD"/>
</dbReference>
<proteinExistence type="predicted"/>
<evidence type="ECO:0000313" key="3">
    <source>
        <dbReference type="Proteomes" id="UP000499080"/>
    </source>
</evidence>
<protein>
    <recommendedName>
        <fullName evidence="1">Teneurin-1-4-like galactose-binding domain-containing protein</fullName>
    </recommendedName>
</protein>
<evidence type="ECO:0000259" key="1">
    <source>
        <dbReference type="Pfam" id="PF23093"/>
    </source>
</evidence>
<gene>
    <name evidence="2" type="ORF">AVEN_220021_1</name>
</gene>
<dbReference type="AlphaFoldDB" id="A0A4Y2CRN3"/>
<keyword evidence="3" id="KW-1185">Reference proteome</keyword>
<dbReference type="OrthoDB" id="6433498at2759"/>
<name>A0A4Y2CRN3_ARAVE</name>
<accession>A0A4Y2CRN3</accession>